<dbReference type="SMART" id="SM00418">
    <property type="entry name" value="HTH_ARSR"/>
    <property type="match status" value="1"/>
</dbReference>
<accession>A0A7M1B495</accession>
<dbReference type="SUPFAM" id="SSF46785">
    <property type="entry name" value="Winged helix' DNA-binding domain"/>
    <property type="match status" value="1"/>
</dbReference>
<evidence type="ECO:0000259" key="4">
    <source>
        <dbReference type="PROSITE" id="PS50987"/>
    </source>
</evidence>
<dbReference type="PROSITE" id="PS50987">
    <property type="entry name" value="HTH_ARSR_2"/>
    <property type="match status" value="1"/>
</dbReference>
<dbReference type="GO" id="GO:0003677">
    <property type="term" value="F:DNA binding"/>
    <property type="evidence" value="ECO:0007669"/>
    <property type="project" value="UniProtKB-KW"/>
</dbReference>
<evidence type="ECO:0000256" key="1">
    <source>
        <dbReference type="ARBA" id="ARBA00023015"/>
    </source>
</evidence>
<dbReference type="Pfam" id="PF01022">
    <property type="entry name" value="HTH_5"/>
    <property type="match status" value="1"/>
</dbReference>
<evidence type="ECO:0000256" key="3">
    <source>
        <dbReference type="ARBA" id="ARBA00023163"/>
    </source>
</evidence>
<dbReference type="NCBIfam" id="NF033788">
    <property type="entry name" value="HTH_metalloreg"/>
    <property type="match status" value="1"/>
</dbReference>
<evidence type="ECO:0000256" key="2">
    <source>
        <dbReference type="ARBA" id="ARBA00023125"/>
    </source>
</evidence>
<dbReference type="Proteomes" id="UP000593719">
    <property type="component" value="Chromosome"/>
</dbReference>
<dbReference type="InterPro" id="IPR011991">
    <property type="entry name" value="ArsR-like_HTH"/>
</dbReference>
<dbReference type="InterPro" id="IPR051081">
    <property type="entry name" value="HTH_MetalResp_TranReg"/>
</dbReference>
<keyword evidence="3" id="KW-0804">Transcription</keyword>
<sequence>MKEENSCCRISVDSSLIENAKACLVKHKEGLSSQAQIFSLLGNEVRLKIIRLFLEFERMCVCDLADILAMNQSPISQHLRKLKDGGLLLNKREGMTIFYFINPRQKERLERLIKG</sequence>
<dbReference type="PANTHER" id="PTHR33154">
    <property type="entry name" value="TRANSCRIPTIONAL REGULATOR, ARSR FAMILY"/>
    <property type="match status" value="1"/>
</dbReference>
<keyword evidence="1" id="KW-0805">Transcription regulation</keyword>
<dbReference type="Gene3D" id="1.10.10.10">
    <property type="entry name" value="Winged helix-like DNA-binding domain superfamily/Winged helix DNA-binding domain"/>
    <property type="match status" value="1"/>
</dbReference>
<dbReference type="GO" id="GO:0003700">
    <property type="term" value="F:DNA-binding transcription factor activity"/>
    <property type="evidence" value="ECO:0007669"/>
    <property type="project" value="InterPro"/>
</dbReference>
<dbReference type="AlphaFoldDB" id="A0A7M1B495"/>
<feature type="domain" description="HTH arsR-type" evidence="4">
    <location>
        <begin position="26"/>
        <end position="115"/>
    </location>
</feature>
<dbReference type="PRINTS" id="PR00778">
    <property type="entry name" value="HTHARSR"/>
</dbReference>
<dbReference type="CDD" id="cd00090">
    <property type="entry name" value="HTH_ARSR"/>
    <property type="match status" value="1"/>
</dbReference>
<evidence type="ECO:0000313" key="5">
    <source>
        <dbReference type="EMBL" id="QOP44559.1"/>
    </source>
</evidence>
<dbReference type="InterPro" id="IPR036390">
    <property type="entry name" value="WH_DNA-bd_sf"/>
</dbReference>
<dbReference type="RefSeq" id="WP_193150686.1">
    <property type="nucleotide sequence ID" value="NZ_CP041235.1"/>
</dbReference>
<gene>
    <name evidence="5" type="ORF">FJR45_11655</name>
</gene>
<dbReference type="InterPro" id="IPR001845">
    <property type="entry name" value="HTH_ArsR_DNA-bd_dom"/>
</dbReference>
<organism evidence="5 6">
    <name type="scientific">Sulfurimonas sediminis</name>
    <dbReference type="NCBI Taxonomy" id="2590020"/>
    <lineage>
        <taxon>Bacteria</taxon>
        <taxon>Pseudomonadati</taxon>
        <taxon>Campylobacterota</taxon>
        <taxon>Epsilonproteobacteria</taxon>
        <taxon>Campylobacterales</taxon>
        <taxon>Sulfurimonadaceae</taxon>
        <taxon>Sulfurimonas</taxon>
    </lineage>
</organism>
<proteinExistence type="predicted"/>
<dbReference type="InterPro" id="IPR036388">
    <property type="entry name" value="WH-like_DNA-bd_sf"/>
</dbReference>
<keyword evidence="6" id="KW-1185">Reference proteome</keyword>
<dbReference type="PANTHER" id="PTHR33154:SF18">
    <property type="entry name" value="ARSENICAL RESISTANCE OPERON REPRESSOR"/>
    <property type="match status" value="1"/>
</dbReference>
<keyword evidence="2" id="KW-0238">DNA-binding</keyword>
<protein>
    <submittedName>
        <fullName evidence="5">Winged helix-turn-helix transcriptional regulator</fullName>
    </submittedName>
</protein>
<reference evidence="5 6" key="1">
    <citation type="submission" date="2019-06" db="EMBL/GenBank/DDBJ databases">
        <title>Sulfurimonas gotlandica sp. nov., a chemoautotrophic and psychrotolerant epsilonproteobacterium isolated from a pelagic redoxcline, and an emended description of the genus Sulfurimonas.</title>
        <authorList>
            <person name="Wang S."/>
            <person name="Jiang L."/>
            <person name="Shao Z."/>
        </authorList>
    </citation>
    <scope>NUCLEOTIDE SEQUENCE [LARGE SCALE GENOMIC DNA]</scope>
    <source>
        <strain evidence="5 6">S2-6</strain>
    </source>
</reference>
<evidence type="ECO:0000313" key="6">
    <source>
        <dbReference type="Proteomes" id="UP000593719"/>
    </source>
</evidence>
<dbReference type="KEGG" id="ssei:FJR45_11655"/>
<dbReference type="EMBL" id="CP041235">
    <property type="protein sequence ID" value="QOP44559.1"/>
    <property type="molecule type" value="Genomic_DNA"/>
</dbReference>
<name>A0A7M1B495_9BACT</name>